<dbReference type="SUPFAM" id="SSF48295">
    <property type="entry name" value="TrpR-like"/>
    <property type="match status" value="1"/>
</dbReference>
<dbReference type="PANTHER" id="PTHR33795:SF1">
    <property type="entry name" value="INSERTION ELEMENT IS150 PROTEIN INSJ"/>
    <property type="match status" value="1"/>
</dbReference>
<feature type="compositionally biased region" description="Polar residues" evidence="2">
    <location>
        <begin position="117"/>
        <end position="128"/>
    </location>
</feature>
<name>A0ABR8UEF1_9BACL</name>
<evidence type="ECO:0000259" key="3">
    <source>
        <dbReference type="Pfam" id="PF13518"/>
    </source>
</evidence>
<evidence type="ECO:0000256" key="1">
    <source>
        <dbReference type="ARBA" id="ARBA00038232"/>
    </source>
</evidence>
<dbReference type="PANTHER" id="PTHR33795">
    <property type="entry name" value="INSERTION ELEMENT IS150 PROTEIN INSJ"/>
    <property type="match status" value="1"/>
</dbReference>
<dbReference type="Gene3D" id="1.10.10.10">
    <property type="entry name" value="Winged helix-like DNA-binding domain superfamily/Winged helix DNA-binding domain"/>
    <property type="match status" value="1"/>
</dbReference>
<accession>A0ABR8UEF1</accession>
<comment type="caution">
    <text evidence="4">The sequence shown here is derived from an EMBL/GenBank/DDBJ whole genome shotgun (WGS) entry which is preliminary data.</text>
</comment>
<dbReference type="Pfam" id="PF13518">
    <property type="entry name" value="HTH_28"/>
    <property type="match status" value="1"/>
</dbReference>
<feature type="compositionally biased region" description="Basic and acidic residues" evidence="2">
    <location>
        <begin position="102"/>
        <end position="115"/>
    </location>
</feature>
<feature type="region of interest" description="Disordered" evidence="2">
    <location>
        <begin position="160"/>
        <end position="179"/>
    </location>
</feature>
<dbReference type="SUPFAM" id="SSF46689">
    <property type="entry name" value="Homeodomain-like"/>
    <property type="match status" value="1"/>
</dbReference>
<evidence type="ECO:0000313" key="5">
    <source>
        <dbReference type="Proteomes" id="UP000626786"/>
    </source>
</evidence>
<organism evidence="4 5">
    <name type="scientific">Sporosarcina quadrami</name>
    <dbReference type="NCBI Taxonomy" id="2762234"/>
    <lineage>
        <taxon>Bacteria</taxon>
        <taxon>Bacillati</taxon>
        <taxon>Bacillota</taxon>
        <taxon>Bacilli</taxon>
        <taxon>Bacillales</taxon>
        <taxon>Caryophanaceae</taxon>
        <taxon>Sporosarcina</taxon>
    </lineage>
</organism>
<dbReference type="InterPro" id="IPR055247">
    <property type="entry name" value="InsJ-like_HTH"/>
</dbReference>
<dbReference type="InterPro" id="IPR009057">
    <property type="entry name" value="Homeodomain-like_sf"/>
</dbReference>
<comment type="similarity">
    <text evidence="1">Belongs to the IS150/IS1296 orfA family.</text>
</comment>
<dbReference type="InterPro" id="IPR052057">
    <property type="entry name" value="IS150/IS1296_orfA-like"/>
</dbReference>
<evidence type="ECO:0000313" key="4">
    <source>
        <dbReference type="EMBL" id="MBD7986408.1"/>
    </source>
</evidence>
<feature type="domain" description="Insertion element IS150 protein InsJ-like helix-turn-helix" evidence="3">
    <location>
        <begin position="56"/>
        <end position="109"/>
    </location>
</feature>
<dbReference type="InterPro" id="IPR036388">
    <property type="entry name" value="WH-like_DNA-bd_sf"/>
</dbReference>
<evidence type="ECO:0000256" key="2">
    <source>
        <dbReference type="SAM" id="MobiDB-lite"/>
    </source>
</evidence>
<dbReference type="Proteomes" id="UP000626786">
    <property type="component" value="Unassembled WGS sequence"/>
</dbReference>
<dbReference type="InterPro" id="IPR010921">
    <property type="entry name" value="Trp_repressor/repl_initiator"/>
</dbReference>
<dbReference type="EMBL" id="JACSQN010000041">
    <property type="protein sequence ID" value="MBD7986408.1"/>
    <property type="molecule type" value="Genomic_DNA"/>
</dbReference>
<proteinExistence type="inferred from homology"/>
<keyword evidence="5" id="KW-1185">Reference proteome</keyword>
<gene>
    <name evidence="4" type="ORF">H9649_17725</name>
</gene>
<reference evidence="4 5" key="1">
    <citation type="submission" date="2020-08" db="EMBL/GenBank/DDBJ databases">
        <title>A Genomic Blueprint of the Chicken Gut Microbiome.</title>
        <authorList>
            <person name="Gilroy R."/>
            <person name="Ravi A."/>
            <person name="Getino M."/>
            <person name="Pursley I."/>
            <person name="Horton D.L."/>
            <person name="Alikhan N.-F."/>
            <person name="Baker D."/>
            <person name="Gharbi K."/>
            <person name="Hall N."/>
            <person name="Watson M."/>
            <person name="Adriaenssens E.M."/>
            <person name="Foster-Nyarko E."/>
            <person name="Jarju S."/>
            <person name="Secka A."/>
            <person name="Antonio M."/>
            <person name="Oren A."/>
            <person name="Chaudhuri R."/>
            <person name="La Ragione R.M."/>
            <person name="Hildebrand F."/>
            <person name="Pallen M.J."/>
        </authorList>
    </citation>
    <scope>NUCLEOTIDE SEQUENCE [LARGE SCALE GENOMIC DNA]</scope>
    <source>
        <strain evidence="4 5">Sa2YVA2</strain>
    </source>
</reference>
<feature type="region of interest" description="Disordered" evidence="2">
    <location>
        <begin position="99"/>
        <end position="136"/>
    </location>
</feature>
<sequence length="179" mass="20702">MVVREYLGGTIGYKRLAEKHGVKSKRQIIDWVNAYKKFGMKGLLRKKNDAIYSVQFKLDVLSFMKRTGASLSKTALHFGITNPSVIRGWKKKFLEGGAEALDNPKGRPAMSEKAKNVQKSQKPTQQNEMTREQKLERENELLRLEVAFLKKLRAFQMDPDGYLEKHRQRYHSNSKKNSD</sequence>
<feature type="compositionally biased region" description="Basic residues" evidence="2">
    <location>
        <begin position="166"/>
        <end position="179"/>
    </location>
</feature>
<protein>
    <submittedName>
        <fullName evidence="4">Transposase</fullName>
    </submittedName>
</protein>